<feature type="chain" id="PRO_5004583015" description="Thioredoxin domain-containing protein" evidence="2">
    <location>
        <begin position="18"/>
        <end position="173"/>
    </location>
</feature>
<dbReference type="GeneID" id="19954973"/>
<proteinExistence type="predicted"/>
<feature type="signal peptide" evidence="2">
    <location>
        <begin position="1"/>
        <end position="17"/>
    </location>
</feature>
<keyword evidence="1" id="KW-0812">Transmembrane</keyword>
<organism evidence="3 4">
    <name type="scientific">Saprolegnia diclina (strain VS20)</name>
    <dbReference type="NCBI Taxonomy" id="1156394"/>
    <lineage>
        <taxon>Eukaryota</taxon>
        <taxon>Sar</taxon>
        <taxon>Stramenopiles</taxon>
        <taxon>Oomycota</taxon>
        <taxon>Saprolegniomycetes</taxon>
        <taxon>Saprolegniales</taxon>
        <taxon>Saprolegniaceae</taxon>
        <taxon>Saprolegnia</taxon>
    </lineage>
</organism>
<accession>T0Q3K6</accession>
<dbReference type="Proteomes" id="UP000030762">
    <property type="component" value="Unassembled WGS sequence"/>
</dbReference>
<keyword evidence="2" id="KW-0732">Signal</keyword>
<dbReference type="OrthoDB" id="10465807at2759"/>
<dbReference type="RefSeq" id="XP_008618583.1">
    <property type="nucleotide sequence ID" value="XM_008620361.1"/>
</dbReference>
<evidence type="ECO:0000256" key="2">
    <source>
        <dbReference type="SAM" id="SignalP"/>
    </source>
</evidence>
<dbReference type="InParanoid" id="T0Q3K6"/>
<keyword evidence="1" id="KW-1133">Transmembrane helix</keyword>
<keyword evidence="1" id="KW-0472">Membrane</keyword>
<reference evidence="3 4" key="1">
    <citation type="submission" date="2012-04" db="EMBL/GenBank/DDBJ databases">
        <title>The Genome Sequence of Saprolegnia declina VS20.</title>
        <authorList>
            <consortium name="The Broad Institute Genome Sequencing Platform"/>
            <person name="Russ C."/>
            <person name="Nusbaum C."/>
            <person name="Tyler B."/>
            <person name="van West P."/>
            <person name="Dieguez-Uribeondo J."/>
            <person name="de Bruijn I."/>
            <person name="Tripathy S."/>
            <person name="Jiang R."/>
            <person name="Young S.K."/>
            <person name="Zeng Q."/>
            <person name="Gargeya S."/>
            <person name="Fitzgerald M."/>
            <person name="Haas B."/>
            <person name="Abouelleil A."/>
            <person name="Alvarado L."/>
            <person name="Arachchi H.M."/>
            <person name="Berlin A."/>
            <person name="Chapman S.B."/>
            <person name="Goldberg J."/>
            <person name="Griggs A."/>
            <person name="Gujja S."/>
            <person name="Hansen M."/>
            <person name="Howarth C."/>
            <person name="Imamovic A."/>
            <person name="Larimer J."/>
            <person name="McCowen C."/>
            <person name="Montmayeur A."/>
            <person name="Murphy C."/>
            <person name="Neiman D."/>
            <person name="Pearson M."/>
            <person name="Priest M."/>
            <person name="Roberts A."/>
            <person name="Saif S."/>
            <person name="Shea T."/>
            <person name="Sisk P."/>
            <person name="Sykes S."/>
            <person name="Wortman J."/>
            <person name="Nusbaum C."/>
            <person name="Birren B."/>
        </authorList>
    </citation>
    <scope>NUCLEOTIDE SEQUENCE [LARGE SCALE GENOMIC DNA]</scope>
    <source>
        <strain evidence="3 4">VS20</strain>
    </source>
</reference>
<feature type="transmembrane region" description="Helical" evidence="1">
    <location>
        <begin position="150"/>
        <end position="172"/>
    </location>
</feature>
<dbReference type="VEuPathDB" id="FungiDB:SDRG_14246"/>
<evidence type="ECO:0008006" key="5">
    <source>
        <dbReference type="Google" id="ProtNLM"/>
    </source>
</evidence>
<dbReference type="AlphaFoldDB" id="T0Q3K6"/>
<protein>
    <recommendedName>
        <fullName evidence="5">Thioredoxin domain-containing protein</fullName>
    </recommendedName>
</protein>
<evidence type="ECO:0000313" key="4">
    <source>
        <dbReference type="Proteomes" id="UP000030762"/>
    </source>
</evidence>
<keyword evidence="4" id="KW-1185">Reference proteome</keyword>
<dbReference type="OMA" id="VWYANAF"/>
<gene>
    <name evidence="3" type="ORF">SDRG_14246</name>
</gene>
<name>T0Q3K6_SAPDV</name>
<dbReference type="EMBL" id="JH767200">
    <property type="protein sequence ID" value="EQC27970.1"/>
    <property type="molecule type" value="Genomic_DNA"/>
</dbReference>
<sequence length="173" mass="17587">MKTSLLATAAYIAVATAAPTCSSETLAVWQANGFQAVDSSFRACAKDTNVSVSSLSGNSVQNATQLMVDKFTKSPNCVAVFTTVRAASIAVLPSCIVGTMCGDYVTSGQLGALTYDQFVQALLSTPKCKIPDEPSSAVAKIPTLPPSASVLSSATTLGLGTVAAGTLVLALLF</sequence>
<evidence type="ECO:0000256" key="1">
    <source>
        <dbReference type="SAM" id="Phobius"/>
    </source>
</evidence>
<evidence type="ECO:0000313" key="3">
    <source>
        <dbReference type="EMBL" id="EQC27970.1"/>
    </source>
</evidence>